<keyword evidence="1" id="KW-0812">Transmembrane</keyword>
<gene>
    <name evidence="2" type="ORF">J3Q64DRAFT_1767961</name>
</gene>
<dbReference type="EMBL" id="JBCLYO010000027">
    <property type="protein sequence ID" value="KAL0077496.1"/>
    <property type="molecule type" value="Genomic_DNA"/>
</dbReference>
<keyword evidence="3" id="KW-1185">Reference proteome</keyword>
<name>A0ABR3AN14_PHYBL</name>
<reference evidence="2 3" key="1">
    <citation type="submission" date="2024-04" db="EMBL/GenBank/DDBJ databases">
        <title>Symmetric and asymmetric DNA N6-adenine methylation regulates different biological responses in Mucorales.</title>
        <authorList>
            <consortium name="Lawrence Berkeley National Laboratory"/>
            <person name="Lax C."/>
            <person name="Mondo S.J."/>
            <person name="Osorio-Concepcion M."/>
            <person name="Muszewska A."/>
            <person name="Corrochano-Luque M."/>
            <person name="Gutierrez G."/>
            <person name="Riley R."/>
            <person name="Lipzen A."/>
            <person name="Guo J."/>
            <person name="Hundley H."/>
            <person name="Amirebrahimi M."/>
            <person name="Ng V."/>
            <person name="Lorenzo-Gutierrez D."/>
            <person name="Binder U."/>
            <person name="Yang J."/>
            <person name="Song Y."/>
            <person name="Canovas D."/>
            <person name="Navarro E."/>
            <person name="Freitag M."/>
            <person name="Gabaldon T."/>
            <person name="Grigoriev I.V."/>
            <person name="Corrochano L.M."/>
            <person name="Nicolas F.E."/>
            <person name="Garre V."/>
        </authorList>
    </citation>
    <scope>NUCLEOTIDE SEQUENCE [LARGE SCALE GENOMIC DNA]</scope>
    <source>
        <strain evidence="2 3">L51</strain>
    </source>
</reference>
<proteinExistence type="predicted"/>
<evidence type="ECO:0000313" key="2">
    <source>
        <dbReference type="EMBL" id="KAL0077496.1"/>
    </source>
</evidence>
<evidence type="ECO:0000313" key="3">
    <source>
        <dbReference type="Proteomes" id="UP001448207"/>
    </source>
</evidence>
<keyword evidence="1" id="KW-0472">Membrane</keyword>
<accession>A0ABR3AN14</accession>
<comment type="caution">
    <text evidence="2">The sequence shown here is derived from an EMBL/GenBank/DDBJ whole genome shotgun (WGS) entry which is preliminary data.</text>
</comment>
<feature type="transmembrane region" description="Helical" evidence="1">
    <location>
        <begin position="35"/>
        <end position="55"/>
    </location>
</feature>
<organism evidence="2 3">
    <name type="scientific">Phycomyces blakesleeanus</name>
    <dbReference type="NCBI Taxonomy" id="4837"/>
    <lineage>
        <taxon>Eukaryota</taxon>
        <taxon>Fungi</taxon>
        <taxon>Fungi incertae sedis</taxon>
        <taxon>Mucoromycota</taxon>
        <taxon>Mucoromycotina</taxon>
        <taxon>Mucoromycetes</taxon>
        <taxon>Mucorales</taxon>
        <taxon>Phycomycetaceae</taxon>
        <taxon>Phycomyces</taxon>
    </lineage>
</organism>
<protein>
    <submittedName>
        <fullName evidence="2">Uncharacterized protein</fullName>
    </submittedName>
</protein>
<feature type="transmembrane region" description="Helical" evidence="1">
    <location>
        <begin position="12"/>
        <end position="29"/>
    </location>
</feature>
<keyword evidence="1" id="KW-1133">Transmembrane helix</keyword>
<evidence type="ECO:0000256" key="1">
    <source>
        <dbReference type="SAM" id="Phobius"/>
    </source>
</evidence>
<dbReference type="Proteomes" id="UP001448207">
    <property type="component" value="Unassembled WGS sequence"/>
</dbReference>
<sequence length="74" mass="9218">MGPLWSILHRLYSLRKNYLFYFLLHLYYITHLPSLYYFFSNLVWSVYVFLLLLTWPRYSFKSNFVIKEFPLPNI</sequence>